<dbReference type="Pfam" id="PF02371">
    <property type="entry name" value="Transposase_20"/>
    <property type="match status" value="1"/>
</dbReference>
<organism evidence="3 4">
    <name type="scientific">Tilletia caries</name>
    <name type="common">wheat bunt fungus</name>
    <dbReference type="NCBI Taxonomy" id="13290"/>
    <lineage>
        <taxon>Eukaryota</taxon>
        <taxon>Fungi</taxon>
        <taxon>Dikarya</taxon>
        <taxon>Basidiomycota</taxon>
        <taxon>Ustilaginomycotina</taxon>
        <taxon>Exobasidiomycetes</taxon>
        <taxon>Tilletiales</taxon>
        <taxon>Tilletiaceae</taxon>
        <taxon>Tilletia</taxon>
    </lineage>
</organism>
<sequence>MKYYAGLDVSQQTTSICIVDDEGKIVAERKVASCPDAIAEALEPFAITRAGLETGPLSVWLWNGLKERGVPIVCMDARHANAALKMMPAKTDRNDAIGLAQIVRTGWCKSVHVKSTASHEARALLATRSQLVRTRCDLENQVRGVLRTFGILFGKRVGGFAKRAEEIIDGELHASPTIQAVVEALMRARANILEQIRHLEAKVRSIARQNNVVRRLMSVPGVGVITALGFVATIDDPGRFKRSSSAGAYLGLTPRIYASGETMRSGRVSKRGDDFLRRSLYEAANALLTRIPQFSALKSWGLRIARRGGYRKAKVAVARKLAVILHAIWISGEPFRWSSQEPRELA</sequence>
<dbReference type="PANTHER" id="PTHR33055:SF3">
    <property type="entry name" value="PUTATIVE TRANSPOSASE FOR IS117-RELATED"/>
    <property type="match status" value="1"/>
</dbReference>
<protein>
    <submittedName>
        <fullName evidence="3">Uncharacterized protein</fullName>
    </submittedName>
</protein>
<feature type="domain" description="Transposase IS110-like N-terminal" evidence="1">
    <location>
        <begin position="5"/>
        <end position="148"/>
    </location>
</feature>
<evidence type="ECO:0000259" key="1">
    <source>
        <dbReference type="Pfam" id="PF01548"/>
    </source>
</evidence>
<evidence type="ECO:0000313" key="4">
    <source>
        <dbReference type="Proteomes" id="UP000077671"/>
    </source>
</evidence>
<evidence type="ECO:0000259" key="2">
    <source>
        <dbReference type="Pfam" id="PF02371"/>
    </source>
</evidence>
<comment type="caution">
    <text evidence="3">The sequence shown here is derived from an EMBL/GenBank/DDBJ whole genome shotgun (WGS) entry which is preliminary data.</text>
</comment>
<dbReference type="InterPro" id="IPR002525">
    <property type="entry name" value="Transp_IS110-like_N"/>
</dbReference>
<dbReference type="GO" id="GO:0003677">
    <property type="term" value="F:DNA binding"/>
    <property type="evidence" value="ECO:0007669"/>
    <property type="project" value="InterPro"/>
</dbReference>
<dbReference type="InterPro" id="IPR003346">
    <property type="entry name" value="Transposase_20"/>
</dbReference>
<proteinExistence type="predicted"/>
<dbReference type="NCBIfam" id="NF033542">
    <property type="entry name" value="transpos_IS110"/>
    <property type="match status" value="1"/>
</dbReference>
<dbReference type="EMBL" id="LWDD02003566">
    <property type="protein sequence ID" value="KAE8236847.1"/>
    <property type="molecule type" value="Genomic_DNA"/>
</dbReference>
<dbReference type="Pfam" id="PF01548">
    <property type="entry name" value="DEDD_Tnp_IS110"/>
    <property type="match status" value="1"/>
</dbReference>
<dbReference type="AlphaFoldDB" id="A0A177SYQ5"/>
<name>A0A177SYQ5_9BASI</name>
<dbReference type="PANTHER" id="PTHR33055">
    <property type="entry name" value="TRANSPOSASE FOR INSERTION SEQUENCE ELEMENT IS1111A"/>
    <property type="match status" value="1"/>
</dbReference>
<dbReference type="GO" id="GO:0004803">
    <property type="term" value="F:transposase activity"/>
    <property type="evidence" value="ECO:0007669"/>
    <property type="project" value="InterPro"/>
</dbReference>
<accession>A0A177SYQ5</accession>
<reference evidence="3" key="2">
    <citation type="journal article" date="2019" name="IMA Fungus">
        <title>Genome sequencing and comparison of five Tilletia species to identify candidate genes for the detection of regulated species infecting wheat.</title>
        <authorList>
            <person name="Nguyen H.D.T."/>
            <person name="Sultana T."/>
            <person name="Kesanakurti P."/>
            <person name="Hambleton S."/>
        </authorList>
    </citation>
    <scope>NUCLEOTIDE SEQUENCE</scope>
    <source>
        <strain evidence="3">DAOMC 238032</strain>
    </source>
</reference>
<dbReference type="InterPro" id="IPR047650">
    <property type="entry name" value="Transpos_IS110"/>
</dbReference>
<dbReference type="GO" id="GO:0006313">
    <property type="term" value="P:DNA transposition"/>
    <property type="evidence" value="ECO:0007669"/>
    <property type="project" value="InterPro"/>
</dbReference>
<feature type="domain" description="Transposase IS116/IS110/IS902 C-terminal" evidence="2">
    <location>
        <begin position="214"/>
        <end position="295"/>
    </location>
</feature>
<evidence type="ECO:0000313" key="3">
    <source>
        <dbReference type="EMBL" id="KAE8236847.1"/>
    </source>
</evidence>
<gene>
    <name evidence="3" type="ORF">A4X03_0g9304</name>
</gene>
<reference evidence="3" key="1">
    <citation type="submission" date="2016-04" db="EMBL/GenBank/DDBJ databases">
        <authorList>
            <person name="Nguyen H.D."/>
            <person name="Kesanakurti P."/>
            <person name="Cullis J."/>
            <person name="Levesque C.A."/>
            <person name="Hambleton S."/>
        </authorList>
    </citation>
    <scope>NUCLEOTIDE SEQUENCE</scope>
    <source>
        <strain evidence="3">DAOMC 238032</strain>
    </source>
</reference>
<dbReference type="Proteomes" id="UP000077671">
    <property type="component" value="Unassembled WGS sequence"/>
</dbReference>